<evidence type="ECO:0000256" key="3">
    <source>
        <dbReference type="ARBA" id="ARBA00022989"/>
    </source>
</evidence>
<feature type="transmembrane region" description="Helical" evidence="6">
    <location>
        <begin position="388"/>
        <end position="406"/>
    </location>
</feature>
<dbReference type="EMBL" id="SKBU01000026">
    <property type="protein sequence ID" value="TCJ15298.1"/>
    <property type="molecule type" value="Genomic_DNA"/>
</dbReference>
<dbReference type="PRINTS" id="PR01434">
    <property type="entry name" value="NADHDHGNASE5"/>
</dbReference>
<evidence type="ECO:0000256" key="6">
    <source>
        <dbReference type="SAM" id="Phobius"/>
    </source>
</evidence>
<dbReference type="GO" id="GO:0042773">
    <property type="term" value="P:ATP synthesis coupled electron transport"/>
    <property type="evidence" value="ECO:0007669"/>
    <property type="project" value="InterPro"/>
</dbReference>
<feature type="transmembrane region" description="Helical" evidence="6">
    <location>
        <begin position="70"/>
        <end position="90"/>
    </location>
</feature>
<evidence type="ECO:0000313" key="9">
    <source>
        <dbReference type="EMBL" id="TCJ15298.1"/>
    </source>
</evidence>
<feature type="transmembrane region" description="Helical" evidence="6">
    <location>
        <begin position="126"/>
        <end position="144"/>
    </location>
</feature>
<reference evidence="9 10" key="1">
    <citation type="submission" date="2019-03" db="EMBL/GenBank/DDBJ databases">
        <title>Whole genome sequence of a novel Rubrobacter taiwanensis strain, isolated from Yellowstone National Park.</title>
        <authorList>
            <person name="Freed S."/>
            <person name="Ramaley R.F."/>
            <person name="Kyndt J.A."/>
        </authorList>
    </citation>
    <scope>NUCLEOTIDE SEQUENCE [LARGE SCALE GENOMIC DNA]</scope>
    <source>
        <strain evidence="9 10">Yellowstone</strain>
    </source>
</reference>
<feature type="transmembrane region" description="Helical" evidence="6">
    <location>
        <begin position="350"/>
        <end position="368"/>
    </location>
</feature>
<dbReference type="GO" id="GO:0015990">
    <property type="term" value="P:electron transport coupled proton transport"/>
    <property type="evidence" value="ECO:0007669"/>
    <property type="project" value="TreeGrafter"/>
</dbReference>
<feature type="transmembrane region" description="Helical" evidence="6">
    <location>
        <begin position="293"/>
        <end position="314"/>
    </location>
</feature>
<evidence type="ECO:0000256" key="1">
    <source>
        <dbReference type="ARBA" id="ARBA00004127"/>
    </source>
</evidence>
<comment type="subcellular location">
    <subcellularLocation>
        <location evidence="1">Endomembrane system</location>
        <topology evidence="1">Multi-pass membrane protein</topology>
    </subcellularLocation>
    <subcellularLocation>
        <location evidence="5">Membrane</location>
        <topology evidence="5">Multi-pass membrane protein</topology>
    </subcellularLocation>
</comment>
<feature type="transmembrane region" description="Helical" evidence="6">
    <location>
        <begin position="461"/>
        <end position="482"/>
    </location>
</feature>
<dbReference type="GO" id="GO:0008137">
    <property type="term" value="F:NADH dehydrogenase (ubiquinone) activity"/>
    <property type="evidence" value="ECO:0007669"/>
    <property type="project" value="InterPro"/>
</dbReference>
<sequence>MTCLAILGPLAAAAAILILRRGAAALALLGAGVGLVAALATLARVASGERYSAVLPGLPELPLRLVAEPLTAVLAVAVAIASALILTYAAGYMRGERGGPRFFAGMSFFVAAMQALVFAGDWVLLLASWELIGLSSYLLIGFWYRRPGVGSAATRAFLYTRTADLGLYVAVFVLIWQAGTSEISRTLETGGTAAVVAGLLLLVAAAGKSAQAPLYGWLQDAMVGPTPVSALLHSATLVAAGAILLIRAFPLLPEEALLVAGLLGGITAVITGVIAVAQGDLKRLLAASTSSQYGLMLLAVGAGSPVAALFHLVAHAAMKSSLFLGAGVFQSARGSTAFGDLAGVGRGHRLTFAGFTVAGLALAGLPPLSGFFSKDAVLAAAFESERAWLLVPPALLATALTGVYVARALRLLWRGEGGGAPVSGAWWMGGGLTPFVVLAASLGLAGEPLARLLGAEIPQDLLSAILGLAAALLGLSFGWTLSGGRMPGPLLTSAERGFRIGSGFYGLVARPALALAAALDLLDRGLHGKITTAVGRGAPSAAHLVDLSDRGLHRAVFGVGRASLEVARATRVSDESGIDGAIRALVRGTRRLGGQARELQTGLIHRELLIAVAAGALVLAALAVGAIGAGGGL</sequence>
<keyword evidence="3 6" id="KW-1133">Transmembrane helix</keyword>
<dbReference type="PANTHER" id="PTHR42829:SF2">
    <property type="entry name" value="NADH-UBIQUINONE OXIDOREDUCTASE CHAIN 5"/>
    <property type="match status" value="1"/>
</dbReference>
<protein>
    <submittedName>
        <fullName evidence="9">NADH-quinone oxidoreductase subunit L</fullName>
    </submittedName>
</protein>
<dbReference type="AlphaFoldDB" id="A0A4R1BE66"/>
<dbReference type="InterPro" id="IPR001516">
    <property type="entry name" value="Proton_antipo_N"/>
</dbReference>
<proteinExistence type="predicted"/>
<evidence type="ECO:0000259" key="7">
    <source>
        <dbReference type="Pfam" id="PF00361"/>
    </source>
</evidence>
<accession>A0A4R1BE66</accession>
<dbReference type="GO" id="GO:0012505">
    <property type="term" value="C:endomembrane system"/>
    <property type="evidence" value="ECO:0007669"/>
    <property type="project" value="UniProtKB-SubCell"/>
</dbReference>
<dbReference type="Pfam" id="PF00662">
    <property type="entry name" value="Proton_antipo_N"/>
    <property type="match status" value="1"/>
</dbReference>
<dbReference type="GO" id="GO:0003954">
    <property type="term" value="F:NADH dehydrogenase activity"/>
    <property type="evidence" value="ECO:0007669"/>
    <property type="project" value="TreeGrafter"/>
</dbReference>
<organism evidence="9 10">
    <name type="scientific">Rubrobacter taiwanensis</name>
    <dbReference type="NCBI Taxonomy" id="185139"/>
    <lineage>
        <taxon>Bacteria</taxon>
        <taxon>Bacillati</taxon>
        <taxon>Actinomycetota</taxon>
        <taxon>Rubrobacteria</taxon>
        <taxon>Rubrobacterales</taxon>
        <taxon>Rubrobacteraceae</taxon>
        <taxon>Rubrobacter</taxon>
    </lineage>
</organism>
<dbReference type="Proteomes" id="UP000295244">
    <property type="component" value="Unassembled WGS sequence"/>
</dbReference>
<feature type="domain" description="NADH-Ubiquinone oxidoreductase (complex I) chain 5 N-terminal" evidence="8">
    <location>
        <begin position="61"/>
        <end position="103"/>
    </location>
</feature>
<dbReference type="InterPro" id="IPR001750">
    <property type="entry name" value="ND/Mrp_TM"/>
</dbReference>
<feature type="transmembrane region" description="Helical" evidence="6">
    <location>
        <begin position="426"/>
        <end position="449"/>
    </location>
</feature>
<comment type="caution">
    <text evidence="9">The sequence shown here is derived from an EMBL/GenBank/DDBJ whole genome shotgun (WGS) entry which is preliminary data.</text>
</comment>
<keyword evidence="2 5" id="KW-0812">Transmembrane</keyword>
<evidence type="ECO:0000256" key="4">
    <source>
        <dbReference type="ARBA" id="ARBA00023136"/>
    </source>
</evidence>
<evidence type="ECO:0000256" key="2">
    <source>
        <dbReference type="ARBA" id="ARBA00022692"/>
    </source>
</evidence>
<feature type="transmembrane region" description="Helical" evidence="6">
    <location>
        <begin position="256"/>
        <end position="281"/>
    </location>
</feature>
<dbReference type="Pfam" id="PF00361">
    <property type="entry name" value="Proton_antipo_M"/>
    <property type="match status" value="1"/>
</dbReference>
<feature type="transmembrane region" description="Helical" evidence="6">
    <location>
        <begin position="608"/>
        <end position="629"/>
    </location>
</feature>
<feature type="transmembrane region" description="Helical" evidence="6">
    <location>
        <begin position="102"/>
        <end position="120"/>
    </location>
</feature>
<feature type="transmembrane region" description="Helical" evidence="6">
    <location>
        <begin position="228"/>
        <end position="250"/>
    </location>
</feature>
<name>A0A4R1BE66_9ACTN</name>
<dbReference type="Gene3D" id="1.20.5.2700">
    <property type="match status" value="1"/>
</dbReference>
<dbReference type="RefSeq" id="WP_132692509.1">
    <property type="nucleotide sequence ID" value="NZ_SKBU01000026.1"/>
</dbReference>
<feature type="domain" description="NADH:quinone oxidoreductase/Mrp antiporter transmembrane" evidence="7">
    <location>
        <begin position="119"/>
        <end position="392"/>
    </location>
</feature>
<dbReference type="PANTHER" id="PTHR42829">
    <property type="entry name" value="NADH-UBIQUINONE OXIDOREDUCTASE CHAIN 5"/>
    <property type="match status" value="1"/>
</dbReference>
<evidence type="ECO:0000259" key="8">
    <source>
        <dbReference type="Pfam" id="PF00662"/>
    </source>
</evidence>
<gene>
    <name evidence="9" type="ORF">E0L93_12980</name>
</gene>
<dbReference type="InterPro" id="IPR003945">
    <property type="entry name" value="NU5C-like"/>
</dbReference>
<keyword evidence="4 6" id="KW-0472">Membrane</keyword>
<dbReference type="GO" id="GO:0016020">
    <property type="term" value="C:membrane"/>
    <property type="evidence" value="ECO:0007669"/>
    <property type="project" value="UniProtKB-SubCell"/>
</dbReference>
<evidence type="ECO:0000256" key="5">
    <source>
        <dbReference type="RuleBase" id="RU000320"/>
    </source>
</evidence>
<feature type="transmembrane region" description="Helical" evidence="6">
    <location>
        <begin position="156"/>
        <end position="178"/>
    </location>
</feature>
<dbReference type="OrthoDB" id="9811798at2"/>
<keyword evidence="10" id="KW-1185">Reference proteome</keyword>
<evidence type="ECO:0000313" key="10">
    <source>
        <dbReference type="Proteomes" id="UP000295244"/>
    </source>
</evidence>